<gene>
    <name evidence="2" type="ORF">MSZNOR_1991</name>
</gene>
<evidence type="ECO:0000313" key="3">
    <source>
        <dbReference type="Proteomes" id="UP001162030"/>
    </source>
</evidence>
<accession>A0ABM9I179</accession>
<protein>
    <submittedName>
        <fullName evidence="2">Uncharacterized protein</fullName>
    </submittedName>
</protein>
<proteinExistence type="predicted"/>
<dbReference type="Proteomes" id="UP001162030">
    <property type="component" value="Chromosome"/>
</dbReference>
<reference evidence="2 3" key="1">
    <citation type="submission" date="2023-03" db="EMBL/GenBank/DDBJ databases">
        <authorList>
            <person name="Pearce D."/>
        </authorList>
    </citation>
    <scope>NUCLEOTIDE SEQUENCE [LARGE SCALE GENOMIC DNA]</scope>
    <source>
        <strain evidence="2">Msz</strain>
    </source>
</reference>
<sequence length="75" mass="8699">MNKTIASNYEAVKGANHMEKGAIKFIGRRAVYRVPYEWDGCPEARRRESDRSCQSDNTRRPDEEAVQRRNLAGRE</sequence>
<evidence type="ECO:0000256" key="1">
    <source>
        <dbReference type="SAM" id="MobiDB-lite"/>
    </source>
</evidence>
<dbReference type="EMBL" id="OX458333">
    <property type="protein sequence ID" value="CAI8822483.1"/>
    <property type="molecule type" value="Genomic_DNA"/>
</dbReference>
<evidence type="ECO:0000313" key="2">
    <source>
        <dbReference type="EMBL" id="CAI8822483.1"/>
    </source>
</evidence>
<feature type="region of interest" description="Disordered" evidence="1">
    <location>
        <begin position="44"/>
        <end position="75"/>
    </location>
</feature>
<name>A0ABM9I179_9GAMM</name>
<organism evidence="2 3">
    <name type="scientific">Methylocaldum szegediense</name>
    <dbReference type="NCBI Taxonomy" id="73780"/>
    <lineage>
        <taxon>Bacteria</taxon>
        <taxon>Pseudomonadati</taxon>
        <taxon>Pseudomonadota</taxon>
        <taxon>Gammaproteobacteria</taxon>
        <taxon>Methylococcales</taxon>
        <taxon>Methylococcaceae</taxon>
        <taxon>Methylocaldum</taxon>
    </lineage>
</organism>
<keyword evidence="3" id="KW-1185">Reference proteome</keyword>